<evidence type="ECO:0000256" key="6">
    <source>
        <dbReference type="ARBA" id="ARBA00023054"/>
    </source>
</evidence>
<feature type="region of interest" description="Disordered" evidence="11">
    <location>
        <begin position="523"/>
        <end position="547"/>
    </location>
</feature>
<dbReference type="AlphaFoldDB" id="A0A024GKZ7"/>
<dbReference type="GO" id="GO:0005930">
    <property type="term" value="C:axoneme"/>
    <property type="evidence" value="ECO:0007669"/>
    <property type="project" value="TreeGrafter"/>
</dbReference>
<keyword evidence="7" id="KW-0969">Cilium</keyword>
<evidence type="ECO:0000256" key="10">
    <source>
        <dbReference type="SAM" id="Coils"/>
    </source>
</evidence>
<dbReference type="PANTHER" id="PTHR21532:SF0">
    <property type="entry name" value="CILIA- AND FLAGELLA-ASSOCIATED PROTEIN 36"/>
    <property type="match status" value="1"/>
</dbReference>
<dbReference type="InParanoid" id="A0A024GKZ7"/>
<dbReference type="Gene3D" id="1.20.1520.10">
    <property type="entry name" value="ADP-ribosylation factor-like 2-binding protein, domain"/>
    <property type="match status" value="1"/>
</dbReference>
<keyword evidence="6 10" id="KW-0175">Coiled coil</keyword>
<comment type="subcellular location">
    <subcellularLocation>
        <location evidence="1">Cell projection</location>
        <location evidence="1">Cilium</location>
    </subcellularLocation>
    <subcellularLocation>
        <location evidence="2">Cytoplasm</location>
    </subcellularLocation>
</comment>
<feature type="compositionally biased region" description="Polar residues" evidence="11">
    <location>
        <begin position="535"/>
        <end position="546"/>
    </location>
</feature>
<dbReference type="PANTHER" id="PTHR21532">
    <property type="entry name" value="PHOSPHODIESTERASE HL"/>
    <property type="match status" value="1"/>
</dbReference>
<dbReference type="GO" id="GO:0097546">
    <property type="term" value="C:ciliary base"/>
    <property type="evidence" value="ECO:0007669"/>
    <property type="project" value="TreeGrafter"/>
</dbReference>
<feature type="region of interest" description="Disordered" evidence="11">
    <location>
        <begin position="618"/>
        <end position="641"/>
    </location>
</feature>
<protein>
    <recommendedName>
        <fullName evidence="4">Cilia- and flagella-associated protein 36</fullName>
    </recommendedName>
    <alternativeName>
        <fullName evidence="9">Coiled-coil domain-containing protein 104</fullName>
    </alternativeName>
</protein>
<dbReference type="InterPro" id="IPR038888">
    <property type="entry name" value="CFAP36"/>
</dbReference>
<evidence type="ECO:0000256" key="2">
    <source>
        <dbReference type="ARBA" id="ARBA00004496"/>
    </source>
</evidence>
<gene>
    <name evidence="13" type="ORF">BN9_081930</name>
</gene>
<dbReference type="EMBL" id="CAIX01000157">
    <property type="protein sequence ID" value="CCI47215.1"/>
    <property type="molecule type" value="Genomic_DNA"/>
</dbReference>
<evidence type="ECO:0000256" key="1">
    <source>
        <dbReference type="ARBA" id="ARBA00004138"/>
    </source>
</evidence>
<accession>A0A024GKZ7</accession>
<evidence type="ECO:0000256" key="4">
    <source>
        <dbReference type="ARBA" id="ARBA00021815"/>
    </source>
</evidence>
<dbReference type="InterPro" id="IPR023379">
    <property type="entry name" value="BART_dom"/>
</dbReference>
<name>A0A024GKZ7_9STRA</name>
<comment type="caution">
    <text evidence="13">The sequence shown here is derived from an EMBL/GenBank/DDBJ whole genome shotgun (WGS) entry which is preliminary data.</text>
</comment>
<feature type="domain" description="BART" evidence="12">
    <location>
        <begin position="266"/>
        <end position="378"/>
    </location>
</feature>
<dbReference type="InterPro" id="IPR036322">
    <property type="entry name" value="WD40_repeat_dom_sf"/>
</dbReference>
<dbReference type="InterPro" id="IPR042541">
    <property type="entry name" value="BART_sf"/>
</dbReference>
<organism evidence="13 14">
    <name type="scientific">Albugo candida</name>
    <dbReference type="NCBI Taxonomy" id="65357"/>
    <lineage>
        <taxon>Eukaryota</taxon>
        <taxon>Sar</taxon>
        <taxon>Stramenopiles</taxon>
        <taxon>Oomycota</taxon>
        <taxon>Peronosporomycetes</taxon>
        <taxon>Albuginales</taxon>
        <taxon>Albuginaceae</taxon>
        <taxon>Albugo</taxon>
    </lineage>
</organism>
<evidence type="ECO:0000256" key="9">
    <source>
        <dbReference type="ARBA" id="ARBA00031593"/>
    </source>
</evidence>
<evidence type="ECO:0000259" key="12">
    <source>
        <dbReference type="Pfam" id="PF11527"/>
    </source>
</evidence>
<dbReference type="InterPro" id="IPR015943">
    <property type="entry name" value="WD40/YVTN_repeat-like_dom_sf"/>
</dbReference>
<feature type="coiled-coil region" evidence="10">
    <location>
        <begin position="452"/>
        <end position="489"/>
    </location>
</feature>
<dbReference type="SUPFAM" id="SSF50978">
    <property type="entry name" value="WD40 repeat-like"/>
    <property type="match status" value="1"/>
</dbReference>
<keyword evidence="8" id="KW-0966">Cell projection</keyword>
<comment type="similarity">
    <text evidence="3">Belongs to the CFAP36 family.</text>
</comment>
<evidence type="ECO:0000313" key="13">
    <source>
        <dbReference type="EMBL" id="CCI47215.1"/>
    </source>
</evidence>
<evidence type="ECO:0000313" key="14">
    <source>
        <dbReference type="Proteomes" id="UP000053237"/>
    </source>
</evidence>
<keyword evidence="14" id="KW-1185">Reference proteome</keyword>
<feature type="compositionally biased region" description="Basic residues" evidence="11">
    <location>
        <begin position="631"/>
        <end position="641"/>
    </location>
</feature>
<proteinExistence type="inferred from homology"/>
<evidence type="ECO:0000256" key="8">
    <source>
        <dbReference type="ARBA" id="ARBA00023273"/>
    </source>
</evidence>
<evidence type="ECO:0000256" key="3">
    <source>
        <dbReference type="ARBA" id="ARBA00007460"/>
    </source>
</evidence>
<keyword evidence="5" id="KW-0963">Cytoplasm</keyword>
<evidence type="ECO:0000256" key="7">
    <source>
        <dbReference type="ARBA" id="ARBA00023069"/>
    </source>
</evidence>
<evidence type="ECO:0000256" key="5">
    <source>
        <dbReference type="ARBA" id="ARBA00022490"/>
    </source>
</evidence>
<dbReference type="Gene3D" id="2.130.10.10">
    <property type="entry name" value="YVTN repeat-like/Quinoprotein amine dehydrogenase"/>
    <property type="match status" value="1"/>
</dbReference>
<sequence length="641" mass="74072">MQPMLLCASLESPSVCHAEDVMTQFRTEKSVHLYRQELNSNDEEYAQQKSWLFVDPWSVLWNPCNSAQFVVGCSSKSRNAALVDVESEKWLTAPNGRNQSDVFAQAISPSNEKIIVNGTRNGLLWIWDVRASKRSMEEPIVHAKGRQNRRGGTSTVKHIVLCRNMIHLIRQHSNGELSIFDLRTHRKLTQLTKPSKHAMPMIRFDIDSTESLIACVDPLGMNVVKFYELNSGKLFSTLKASNAHESAVEQVHLRNDSEIWTVTDTSEWVFDFVINLFHSPEWEVPLMCFIDENCAVFDTSEENKLVYTELFQQYREILENILCTSLAEIGISVSDFADVCERCSRRNELSHAVVNQILSMDDFLIFKKLMVKRNLELELEAIQAFREDQIGEEEMEELVTQLMELSILYKEEEVEQADLDAAIAISTALHKEHVRLINIYDKSAEDASLDERNASLDERNAQRNSLERLEDEKHNVLDFQQKNKQVLQETAITYKELHKKAEISEDDIKRREAYLRKQRDQIVEKKRKQREKSLNEYQQQHKSTLNEMPVEIADNIKASAKEPADPKSVQNEEKRSALRVALARRMKQDLLESAGQDSCSMQVYQLSELDEKMDRVEKLRSKAQEKEKHVRAGLKNGRKKR</sequence>
<dbReference type="Pfam" id="PF11527">
    <property type="entry name" value="ARL2_Bind_BART"/>
    <property type="match status" value="1"/>
</dbReference>
<feature type="compositionally biased region" description="Basic and acidic residues" evidence="11">
    <location>
        <begin position="618"/>
        <end position="630"/>
    </location>
</feature>
<dbReference type="Proteomes" id="UP000053237">
    <property type="component" value="Unassembled WGS sequence"/>
</dbReference>
<evidence type="ECO:0000256" key="11">
    <source>
        <dbReference type="SAM" id="MobiDB-lite"/>
    </source>
</evidence>
<reference evidence="13 14" key="1">
    <citation type="submission" date="2012-05" db="EMBL/GenBank/DDBJ databases">
        <title>Recombination and specialization in a pathogen metapopulation.</title>
        <authorList>
            <person name="Gardiner A."/>
            <person name="Kemen E."/>
            <person name="Schultz-Larsen T."/>
            <person name="MacLean D."/>
            <person name="Van Oosterhout C."/>
            <person name="Jones J.D.G."/>
        </authorList>
    </citation>
    <scope>NUCLEOTIDE SEQUENCE [LARGE SCALE GENOMIC DNA]</scope>
    <source>
        <strain evidence="13 14">Ac Nc2</strain>
    </source>
</reference>